<protein>
    <submittedName>
        <fullName evidence="1">Uncharacterized protein</fullName>
    </submittedName>
</protein>
<dbReference type="AlphaFoldDB" id="A0BBK1"/>
<accession>A0BBK1</accession>
<gene>
    <name evidence="1" type="ORF">GSPATT00000353001</name>
</gene>
<organism evidence="1 2">
    <name type="scientific">Paramecium tetraurelia</name>
    <dbReference type="NCBI Taxonomy" id="5888"/>
    <lineage>
        <taxon>Eukaryota</taxon>
        <taxon>Sar</taxon>
        <taxon>Alveolata</taxon>
        <taxon>Ciliophora</taxon>
        <taxon>Intramacronucleata</taxon>
        <taxon>Oligohymenophorea</taxon>
        <taxon>Peniculida</taxon>
        <taxon>Parameciidae</taxon>
        <taxon>Paramecium</taxon>
    </lineage>
</organism>
<reference evidence="1 2" key="1">
    <citation type="journal article" date="2006" name="Nature">
        <title>Global trends of whole-genome duplications revealed by the ciliate Paramecium tetraurelia.</title>
        <authorList>
            <consortium name="Genoscope"/>
            <person name="Aury J.-M."/>
            <person name="Jaillon O."/>
            <person name="Duret L."/>
            <person name="Noel B."/>
            <person name="Jubin C."/>
            <person name="Porcel B.M."/>
            <person name="Segurens B."/>
            <person name="Daubin V."/>
            <person name="Anthouard V."/>
            <person name="Aiach N."/>
            <person name="Arnaiz O."/>
            <person name="Billaut A."/>
            <person name="Beisson J."/>
            <person name="Blanc I."/>
            <person name="Bouhouche K."/>
            <person name="Camara F."/>
            <person name="Duharcourt S."/>
            <person name="Guigo R."/>
            <person name="Gogendeau D."/>
            <person name="Katinka M."/>
            <person name="Keller A.-M."/>
            <person name="Kissmehl R."/>
            <person name="Klotz C."/>
            <person name="Koll F."/>
            <person name="Le Moue A."/>
            <person name="Lepere C."/>
            <person name="Malinsky S."/>
            <person name="Nowacki M."/>
            <person name="Nowak J.K."/>
            <person name="Plattner H."/>
            <person name="Poulain J."/>
            <person name="Ruiz F."/>
            <person name="Serrano V."/>
            <person name="Zagulski M."/>
            <person name="Dessen P."/>
            <person name="Betermier M."/>
            <person name="Weissenbach J."/>
            <person name="Scarpelli C."/>
            <person name="Schachter V."/>
            <person name="Sperling L."/>
            <person name="Meyer E."/>
            <person name="Cohen J."/>
            <person name="Wincker P."/>
        </authorList>
    </citation>
    <scope>NUCLEOTIDE SEQUENCE [LARGE SCALE GENOMIC DNA]</scope>
    <source>
        <strain evidence="1 2">Stock d4-2</strain>
    </source>
</reference>
<proteinExistence type="predicted"/>
<keyword evidence="2" id="KW-1185">Reference proteome</keyword>
<sequence length="138" mass="16373">MKNYQFIFEVEEDQDHGRIEDLKPADGIFLQQKKLKQLLKSSQHKNWCKFKENESQMRKKKIRRNSKGKKQVLELGLHLKGLLEQIINESIQQANKGFVFKQLQNCQEIKSVLDKMERILIGMKSLLLSQMINSWKED</sequence>
<name>A0BBK1_PARTE</name>
<dbReference type="EMBL" id="CT867985">
    <property type="protein sequence ID" value="CAK55918.1"/>
    <property type="molecule type" value="Genomic_DNA"/>
</dbReference>
<evidence type="ECO:0000313" key="2">
    <source>
        <dbReference type="Proteomes" id="UP000000600"/>
    </source>
</evidence>
<evidence type="ECO:0000313" key="1">
    <source>
        <dbReference type="EMBL" id="CAK55918.1"/>
    </source>
</evidence>
<dbReference type="HOGENOM" id="CLU_1859117_0_0_1"/>
<dbReference type="InParanoid" id="A0BBK1"/>
<dbReference type="KEGG" id="ptm:GSPATT00000353001"/>
<dbReference type="RefSeq" id="XP_001423316.1">
    <property type="nucleotide sequence ID" value="XM_001423279.1"/>
</dbReference>
<dbReference type="Proteomes" id="UP000000600">
    <property type="component" value="Unassembled WGS sequence"/>
</dbReference>
<dbReference type="GeneID" id="5009100"/>